<dbReference type="Proteomes" id="UP001172778">
    <property type="component" value="Unassembled WGS sequence"/>
</dbReference>
<name>A0ABT7E6N5_9NEIS</name>
<accession>A0ABT7E6N5</accession>
<evidence type="ECO:0000256" key="1">
    <source>
        <dbReference type="SAM" id="SignalP"/>
    </source>
</evidence>
<dbReference type="RefSeq" id="WP_284103333.1">
    <property type="nucleotide sequence ID" value="NZ_JARRAF010000090.1"/>
</dbReference>
<reference evidence="2" key="1">
    <citation type="submission" date="2023-03" db="EMBL/GenBank/DDBJ databases">
        <title>Chitinimonas shenzhenensis gen. nov., sp. nov., a novel member of family Burkholderiaceae isolated from activated sludge collected in Shen Zhen, China.</title>
        <authorList>
            <person name="Wang X."/>
        </authorList>
    </citation>
    <scope>NUCLEOTIDE SEQUENCE</scope>
    <source>
        <strain evidence="2">DQS-5</strain>
    </source>
</reference>
<comment type="caution">
    <text evidence="2">The sequence shown here is derived from an EMBL/GenBank/DDBJ whole genome shotgun (WGS) entry which is preliminary data.</text>
</comment>
<evidence type="ECO:0000313" key="3">
    <source>
        <dbReference type="Proteomes" id="UP001172778"/>
    </source>
</evidence>
<keyword evidence="3" id="KW-1185">Reference proteome</keyword>
<gene>
    <name evidence="2" type="ORF">PZA18_23520</name>
</gene>
<protein>
    <submittedName>
        <fullName evidence="2">Uncharacterized protein</fullName>
    </submittedName>
</protein>
<dbReference type="EMBL" id="JARRAF010000090">
    <property type="protein sequence ID" value="MDK2127013.1"/>
    <property type="molecule type" value="Genomic_DNA"/>
</dbReference>
<sequence length="189" mass="21402">MGHVKSNGLIILLLAFSTYSHAKDNERKEQYRLLNTIDALVSNNIFNRAAVEKLLGAHLKEKPEHHVPPAKIYYSANPKHSNFIEIEYRVYSGQDTAELMLWLNKKVCHSIAKILAKYDFSQAAPEMLDMQERQRGVIGAYSTYIKQNKIRLGFRKHSSLANIECLETIIISKSQSPPSSTPSETPSSQ</sequence>
<evidence type="ECO:0000313" key="2">
    <source>
        <dbReference type="EMBL" id="MDK2127013.1"/>
    </source>
</evidence>
<organism evidence="2 3">
    <name type="scientific">Parachitinimonas caeni</name>
    <dbReference type="NCBI Taxonomy" id="3031301"/>
    <lineage>
        <taxon>Bacteria</taxon>
        <taxon>Pseudomonadati</taxon>
        <taxon>Pseudomonadota</taxon>
        <taxon>Betaproteobacteria</taxon>
        <taxon>Neisseriales</taxon>
        <taxon>Chitinibacteraceae</taxon>
        <taxon>Parachitinimonas</taxon>
    </lineage>
</organism>
<feature type="signal peptide" evidence="1">
    <location>
        <begin position="1"/>
        <end position="22"/>
    </location>
</feature>
<keyword evidence="1" id="KW-0732">Signal</keyword>
<feature type="chain" id="PRO_5046981182" evidence="1">
    <location>
        <begin position="23"/>
        <end position="189"/>
    </location>
</feature>
<proteinExistence type="predicted"/>